<dbReference type="EMBL" id="BONQ01000110">
    <property type="protein sequence ID" value="GIG49045.1"/>
    <property type="molecule type" value="Genomic_DNA"/>
</dbReference>
<dbReference type="AlphaFoldDB" id="A0A919UEW1"/>
<dbReference type="Proteomes" id="UP000660611">
    <property type="component" value="Unassembled WGS sequence"/>
</dbReference>
<keyword evidence="2" id="KW-1185">Reference proteome</keyword>
<comment type="caution">
    <text evidence="1">The sequence shown here is derived from an EMBL/GenBank/DDBJ whole genome shotgun (WGS) entry which is preliminary data.</text>
</comment>
<evidence type="ECO:0000313" key="1">
    <source>
        <dbReference type="EMBL" id="GIG49045.1"/>
    </source>
</evidence>
<protein>
    <submittedName>
        <fullName evidence="1">Uncharacterized protein</fullName>
    </submittedName>
</protein>
<dbReference type="PROSITE" id="PS51257">
    <property type="entry name" value="PROKAR_LIPOPROTEIN"/>
    <property type="match status" value="1"/>
</dbReference>
<proteinExistence type="predicted"/>
<name>A0A919UEW1_9ACTN</name>
<organism evidence="1 2">
    <name type="scientific">Dactylosporangium siamense</name>
    <dbReference type="NCBI Taxonomy" id="685454"/>
    <lineage>
        <taxon>Bacteria</taxon>
        <taxon>Bacillati</taxon>
        <taxon>Actinomycetota</taxon>
        <taxon>Actinomycetes</taxon>
        <taxon>Micromonosporales</taxon>
        <taxon>Micromonosporaceae</taxon>
        <taxon>Dactylosporangium</taxon>
    </lineage>
</organism>
<evidence type="ECO:0000313" key="2">
    <source>
        <dbReference type="Proteomes" id="UP000660611"/>
    </source>
</evidence>
<accession>A0A919UEW1</accession>
<reference evidence="1" key="1">
    <citation type="submission" date="2021-01" db="EMBL/GenBank/DDBJ databases">
        <title>Whole genome shotgun sequence of Dactylosporangium siamense NBRC 106093.</title>
        <authorList>
            <person name="Komaki H."/>
            <person name="Tamura T."/>
        </authorList>
    </citation>
    <scope>NUCLEOTIDE SEQUENCE</scope>
    <source>
        <strain evidence="1">NBRC 106093</strain>
    </source>
</reference>
<sequence>MASGRVSPVEFDRAIRPFIAAGNTMAGCLIRACMTAAPPWCVFVGQRHDPAGHRNVTGRGIMDRMEWVHVVGYENVPGCPRPMAALRS</sequence>
<gene>
    <name evidence="1" type="ORF">Dsi01nite_070860</name>
</gene>